<name>A0A6B7PX14_PSEPU</name>
<dbReference type="RefSeq" id="WP_060514658.1">
    <property type="nucleotide sequence ID" value="NZ_JALKHN010000002.1"/>
</dbReference>
<accession>A0A6B7PX14</accession>
<keyword evidence="1" id="KW-0614">Plasmid</keyword>
<dbReference type="EMBL" id="MN310372">
    <property type="protein sequence ID" value="QFX76625.1"/>
    <property type="molecule type" value="Genomic_DNA"/>
</dbReference>
<organism evidence="1">
    <name type="scientific">Pseudomonas putida</name>
    <name type="common">Arthrobacter siderocapsulatus</name>
    <dbReference type="NCBI Taxonomy" id="303"/>
    <lineage>
        <taxon>Bacteria</taxon>
        <taxon>Pseudomonadati</taxon>
        <taxon>Pseudomonadota</taxon>
        <taxon>Gammaproteobacteria</taxon>
        <taxon>Pseudomonadales</taxon>
        <taxon>Pseudomonadaceae</taxon>
        <taxon>Pseudomonas</taxon>
    </lineage>
</organism>
<evidence type="ECO:0000313" key="1">
    <source>
        <dbReference type="EMBL" id="QFX76625.1"/>
    </source>
</evidence>
<proteinExistence type="predicted"/>
<protein>
    <submittedName>
        <fullName evidence="1">Uncharacterized protein</fullName>
    </submittedName>
</protein>
<sequence length="214" mass="23223">MSITKITECRECGSKSLTWQTHNKNISDAQHGRLRTSDIRCQLILGCDQCSETLAIMSADQVAAWLTEQGQELAAQHQGSDAIPTAASAGEVEESLLWLDDFVARCNGDDRGSCAAVETLRTALAAKVQAKKISAVALREAMENLAISASVADLPAFFLPASVRQQPLVMLGGVCVRVTYSGLKWYHEQLVDDRWEALAVDEFESLLVEALAKA</sequence>
<dbReference type="AlphaFoldDB" id="A0A6B7PX14"/>
<reference evidence="1" key="1">
    <citation type="submission" date="2019-08" db="EMBL/GenBank/DDBJ databases">
        <authorList>
            <person name="Zhou D."/>
            <person name="Chen F."/>
        </authorList>
    </citation>
    <scope>NUCLEOTIDE SEQUENCE</scope>
    <source>
        <strain evidence="1">150716811</strain>
        <plasmid evidence="1">p716811-VIM</plasmid>
    </source>
</reference>
<geneLocation type="plasmid" evidence="1">
    <name>p716811-VIM</name>
</geneLocation>